<dbReference type="EMBL" id="JADOUF010000001">
    <property type="protein sequence ID" value="MBG6135262.1"/>
    <property type="molecule type" value="Genomic_DNA"/>
</dbReference>
<dbReference type="SUPFAM" id="SSF56059">
    <property type="entry name" value="Glutathione synthetase ATP-binding domain-like"/>
    <property type="match status" value="1"/>
</dbReference>
<organism evidence="1 2">
    <name type="scientific">Longispora fulva</name>
    <dbReference type="NCBI Taxonomy" id="619741"/>
    <lineage>
        <taxon>Bacteria</taxon>
        <taxon>Bacillati</taxon>
        <taxon>Actinomycetota</taxon>
        <taxon>Actinomycetes</taxon>
        <taxon>Micromonosporales</taxon>
        <taxon>Micromonosporaceae</taxon>
        <taxon>Longispora</taxon>
    </lineage>
</organism>
<dbReference type="Proteomes" id="UP000622552">
    <property type="component" value="Unassembled WGS sequence"/>
</dbReference>
<comment type="caution">
    <text evidence="1">The sequence shown here is derived from an EMBL/GenBank/DDBJ whole genome shotgun (WGS) entry which is preliminary data.</text>
</comment>
<dbReference type="RefSeq" id="WP_197002398.1">
    <property type="nucleotide sequence ID" value="NZ_BONS01000003.1"/>
</dbReference>
<dbReference type="AlphaFoldDB" id="A0A8J7GEW0"/>
<accession>A0A8J7GEW0</accession>
<keyword evidence="2" id="KW-1185">Reference proteome</keyword>
<protein>
    <submittedName>
        <fullName evidence="1">Uncharacterized protein</fullName>
    </submittedName>
</protein>
<sequence>MPDPSLTALYLDEVGRTGLTPTDLIPADRVHPVLEAFYQDKFLARPVFLGHAEYRRLTEDLGRLQDALESLPDKLFGGDLAAFARAVGMVGDQVDLVMRTQAGRPVTRFGRADLYADATGFRLMEYNMGSTVGLIEVSLLNDGMVEHPTLAAFAAEHGLGYVDTVGESLVSMRQETGLAADERPTMALCDWPGEYPANEAALKLCGALHEQYNVRTVSAHLGMLEYRDGRVWVGDDPIDVIYRIFMLEHAVLPGARELMTPLLDAADRGEVKIFTPIGCEVYGSKAALALLSDEAHRHLFDADTLATLDRLLPWTRVTRPGEVTLEDGTRVDLLPYALEHREDLVLKPVLLHSGHGVILGVDTDPDVWAERVASSMDGGAVLQRRLRPVPEPVLTADGEVVPYTINYGVFRMPSAPEGYGGTALRVAPEAKNIGVLSIYADPSCLLGSVLHATKG</sequence>
<name>A0A8J7GEW0_9ACTN</name>
<reference evidence="1" key="1">
    <citation type="submission" date="2020-11" db="EMBL/GenBank/DDBJ databases">
        <title>Sequencing the genomes of 1000 actinobacteria strains.</title>
        <authorList>
            <person name="Klenk H.-P."/>
        </authorList>
    </citation>
    <scope>NUCLEOTIDE SEQUENCE</scope>
    <source>
        <strain evidence="1">DSM 45356</strain>
    </source>
</reference>
<proteinExistence type="predicted"/>
<evidence type="ECO:0000313" key="2">
    <source>
        <dbReference type="Proteomes" id="UP000622552"/>
    </source>
</evidence>
<gene>
    <name evidence="1" type="ORF">IW245_001456</name>
</gene>
<evidence type="ECO:0000313" key="1">
    <source>
        <dbReference type="EMBL" id="MBG6135262.1"/>
    </source>
</evidence>